<organism evidence="5 6">
    <name type="scientific">Hymenobacter polaris</name>
    <dbReference type="NCBI Taxonomy" id="2682546"/>
    <lineage>
        <taxon>Bacteria</taxon>
        <taxon>Pseudomonadati</taxon>
        <taxon>Bacteroidota</taxon>
        <taxon>Cytophagia</taxon>
        <taxon>Cytophagales</taxon>
        <taxon>Hymenobacteraceae</taxon>
        <taxon>Hymenobacter</taxon>
    </lineage>
</organism>
<dbReference type="InterPro" id="IPR029062">
    <property type="entry name" value="Class_I_gatase-like"/>
</dbReference>
<keyword evidence="6" id="KW-1185">Reference proteome</keyword>
<reference evidence="5 6" key="1">
    <citation type="submission" date="2020-04" db="EMBL/GenBank/DDBJ databases">
        <title>Hymenobacter polaris sp. nov., isolated from Arctic soil.</title>
        <authorList>
            <person name="Dahal R.H."/>
        </authorList>
    </citation>
    <scope>NUCLEOTIDE SEQUENCE [LARGE SCALE GENOMIC DNA]</scope>
    <source>
        <strain evidence="5 6">RP-2-7</strain>
    </source>
</reference>
<dbReference type="Pfam" id="PF17676">
    <property type="entry name" value="Peptidase_S66C"/>
    <property type="match status" value="1"/>
</dbReference>
<evidence type="ECO:0000259" key="3">
    <source>
        <dbReference type="Pfam" id="PF02016"/>
    </source>
</evidence>
<dbReference type="PANTHER" id="PTHR30237">
    <property type="entry name" value="MURAMOYLTETRAPEPTIDE CARBOXYPEPTIDASE"/>
    <property type="match status" value="1"/>
</dbReference>
<evidence type="ECO:0000313" key="6">
    <source>
        <dbReference type="Proteomes" id="UP000559626"/>
    </source>
</evidence>
<dbReference type="InterPro" id="IPR027478">
    <property type="entry name" value="LdcA_N"/>
</dbReference>
<dbReference type="InterPro" id="IPR040921">
    <property type="entry name" value="Peptidase_S66C"/>
</dbReference>
<evidence type="ECO:0000313" key="5">
    <source>
        <dbReference type="EMBL" id="NML65893.1"/>
    </source>
</evidence>
<dbReference type="PANTHER" id="PTHR30237:SF4">
    <property type="entry name" value="LD-CARBOXYPEPTIDASE C-TERMINAL DOMAIN-CONTAINING PROTEIN"/>
    <property type="match status" value="1"/>
</dbReference>
<gene>
    <name evidence="5" type="ORF">HHL22_11820</name>
</gene>
<dbReference type="InterPro" id="IPR027461">
    <property type="entry name" value="Carboxypeptidase_A_C_sf"/>
</dbReference>
<protein>
    <submittedName>
        <fullName evidence="5">LD-carboxypeptidase</fullName>
    </submittedName>
</protein>
<dbReference type="CDD" id="cd07062">
    <property type="entry name" value="Peptidase_S66_mccF_like"/>
    <property type="match status" value="1"/>
</dbReference>
<dbReference type="InterPro" id="IPR040449">
    <property type="entry name" value="Peptidase_S66_N"/>
</dbReference>
<name>A0A7Y0FMH6_9BACT</name>
<sequence length="356" mass="39416">MPYNEFERCQMHPFLVLPKLSRGDQVAVISPSAGLPGLFPWVQELGLRRLREVFALEPVEYPTTRRLNAPLEARARDVLAAFANPAHKAVFASIGGTDQLRLLKYLDPAVFLAHPKPFFGFSDSTHLHLFLWNLGIPSYYGGAVMTQLAMPGHMHDFTVQSLTNALFHAGEVEIAAAAGYTDEASDWANSATWQAERRLDANEGWHWDGTADGAGRLWGGCVESLLAQVAAEKYLPSTAALAGSVLYLETSESMPPPWVVAYLLIGLGERGWLNHFQAILVGRPKAWDFAQPLTKAQKAVYCQQQRETVVKTVRAYNAHIPIVQNIDFGHTDPQLMLPSGQVARVLGSEHRIFLTY</sequence>
<dbReference type="EMBL" id="JABBGH010000002">
    <property type="protein sequence ID" value="NML65893.1"/>
    <property type="molecule type" value="Genomic_DNA"/>
</dbReference>
<dbReference type="SUPFAM" id="SSF52317">
    <property type="entry name" value="Class I glutamine amidotransferase-like"/>
    <property type="match status" value="1"/>
</dbReference>
<evidence type="ECO:0000256" key="1">
    <source>
        <dbReference type="ARBA" id="ARBA00010233"/>
    </source>
</evidence>
<accession>A0A7Y0FMH6</accession>
<feature type="domain" description="LD-carboxypeptidase C-terminal" evidence="4">
    <location>
        <begin position="215"/>
        <end position="345"/>
    </location>
</feature>
<dbReference type="AlphaFoldDB" id="A0A7Y0FMH6"/>
<keyword evidence="2" id="KW-0378">Hydrolase</keyword>
<proteinExistence type="inferred from homology"/>
<dbReference type="InterPro" id="IPR003507">
    <property type="entry name" value="S66_fam"/>
</dbReference>
<dbReference type="RefSeq" id="WP_169531507.1">
    <property type="nucleotide sequence ID" value="NZ_JABBGH010000002.1"/>
</dbReference>
<comment type="similarity">
    <text evidence="1">Belongs to the peptidase S66 family.</text>
</comment>
<feature type="domain" description="LD-carboxypeptidase N-terminal" evidence="3">
    <location>
        <begin position="26"/>
        <end position="141"/>
    </location>
</feature>
<dbReference type="Gene3D" id="3.40.50.10740">
    <property type="entry name" value="Class I glutamine amidotransferase-like"/>
    <property type="match status" value="1"/>
</dbReference>
<dbReference type="Proteomes" id="UP000559626">
    <property type="component" value="Unassembled WGS sequence"/>
</dbReference>
<keyword evidence="5" id="KW-0121">Carboxypeptidase</keyword>
<evidence type="ECO:0000256" key="2">
    <source>
        <dbReference type="ARBA" id="ARBA00022801"/>
    </source>
</evidence>
<dbReference type="Gene3D" id="3.50.30.60">
    <property type="entry name" value="LD-carboxypeptidase A C-terminal domain-like"/>
    <property type="match status" value="1"/>
</dbReference>
<dbReference type="Pfam" id="PF02016">
    <property type="entry name" value="Peptidase_S66"/>
    <property type="match status" value="1"/>
</dbReference>
<evidence type="ECO:0000259" key="4">
    <source>
        <dbReference type="Pfam" id="PF17676"/>
    </source>
</evidence>
<keyword evidence="5" id="KW-0645">Protease</keyword>
<comment type="caution">
    <text evidence="5">The sequence shown here is derived from an EMBL/GenBank/DDBJ whole genome shotgun (WGS) entry which is preliminary data.</text>
</comment>
<dbReference type="GO" id="GO:0004180">
    <property type="term" value="F:carboxypeptidase activity"/>
    <property type="evidence" value="ECO:0007669"/>
    <property type="project" value="UniProtKB-KW"/>
</dbReference>
<dbReference type="SUPFAM" id="SSF141986">
    <property type="entry name" value="LD-carboxypeptidase A C-terminal domain-like"/>
    <property type="match status" value="1"/>
</dbReference>